<accession>A0A7J5TYB1</accession>
<dbReference type="PANTHER" id="PTHR34408">
    <property type="entry name" value="FAMILY PROTEIN, PUTATIVE-RELATED"/>
    <property type="match status" value="1"/>
</dbReference>
<evidence type="ECO:0000259" key="1">
    <source>
        <dbReference type="Pfam" id="PF00182"/>
    </source>
</evidence>
<protein>
    <submittedName>
        <fullName evidence="2">Peptidoglycan-binding protein</fullName>
    </submittedName>
</protein>
<dbReference type="SUPFAM" id="SSF53955">
    <property type="entry name" value="Lysozyme-like"/>
    <property type="match status" value="1"/>
</dbReference>
<dbReference type="PANTHER" id="PTHR34408:SF1">
    <property type="entry name" value="GLYCOSYL HYDROLASE FAMILY 19 DOMAIN-CONTAINING PROTEIN HI_1415"/>
    <property type="match status" value="1"/>
</dbReference>
<comment type="caution">
    <text evidence="2">The sequence shown here is derived from an EMBL/GenBank/DDBJ whole genome shotgun (WGS) entry which is preliminary data.</text>
</comment>
<reference evidence="2 3" key="1">
    <citation type="submission" date="2019-10" db="EMBL/GenBank/DDBJ databases">
        <title>Rudanella paleaurantiibacter sp. nov., isolated from sludge.</title>
        <authorList>
            <person name="Xu S.Q."/>
        </authorList>
    </citation>
    <scope>NUCLEOTIDE SEQUENCE [LARGE SCALE GENOMIC DNA]</scope>
    <source>
        <strain evidence="2 3">HX-22-17</strain>
    </source>
</reference>
<feature type="domain" description="Glycoside hydrolase family 19 catalytic" evidence="1">
    <location>
        <begin position="80"/>
        <end position="143"/>
    </location>
</feature>
<dbReference type="RefSeq" id="WP_152124735.1">
    <property type="nucleotide sequence ID" value="NZ_WELI01000005.1"/>
</dbReference>
<dbReference type="EMBL" id="WELI01000005">
    <property type="protein sequence ID" value="KAB7730128.1"/>
    <property type="molecule type" value="Genomic_DNA"/>
</dbReference>
<proteinExistence type="predicted"/>
<dbReference type="GO" id="GO:0016998">
    <property type="term" value="P:cell wall macromolecule catabolic process"/>
    <property type="evidence" value="ECO:0007669"/>
    <property type="project" value="InterPro"/>
</dbReference>
<dbReference type="GO" id="GO:0006032">
    <property type="term" value="P:chitin catabolic process"/>
    <property type="evidence" value="ECO:0007669"/>
    <property type="project" value="InterPro"/>
</dbReference>
<dbReference type="Pfam" id="PF00182">
    <property type="entry name" value="Glyco_hydro_19"/>
    <property type="match status" value="1"/>
</dbReference>
<sequence length="193" mass="21645">MKPLTIDILTACGASARHAAQFVEPLNELLPYYRVTTYLRLSHFMAQILHESDRMRAVEEYASGETYEGRKDLGNTEPGDGVRFKGRGLIQLTGRANYTAFSKRFGVDVVANPELLEEPRWALVSALYYWNTRKLNARADADDVLAISQIINQGSVPRPGVKRRLPNGYDDRVALLARSKEAVAELFEDNGVE</sequence>
<dbReference type="InterPro" id="IPR000726">
    <property type="entry name" value="Glyco_hydro_19_cat"/>
</dbReference>
<name>A0A7J5TYB1_9BACT</name>
<dbReference type="InterPro" id="IPR052354">
    <property type="entry name" value="Cell_Wall_Dynamics_Protein"/>
</dbReference>
<evidence type="ECO:0000313" key="2">
    <source>
        <dbReference type="EMBL" id="KAB7730128.1"/>
    </source>
</evidence>
<dbReference type="AlphaFoldDB" id="A0A7J5TYB1"/>
<dbReference type="GO" id="GO:0004568">
    <property type="term" value="F:chitinase activity"/>
    <property type="evidence" value="ECO:0007669"/>
    <property type="project" value="InterPro"/>
</dbReference>
<dbReference type="InterPro" id="IPR023346">
    <property type="entry name" value="Lysozyme-like_dom_sf"/>
</dbReference>
<evidence type="ECO:0000313" key="3">
    <source>
        <dbReference type="Proteomes" id="UP000488299"/>
    </source>
</evidence>
<keyword evidence="3" id="KW-1185">Reference proteome</keyword>
<organism evidence="2 3">
    <name type="scientific">Rudanella paleaurantiibacter</name>
    <dbReference type="NCBI Taxonomy" id="2614655"/>
    <lineage>
        <taxon>Bacteria</taxon>
        <taxon>Pseudomonadati</taxon>
        <taxon>Bacteroidota</taxon>
        <taxon>Cytophagia</taxon>
        <taxon>Cytophagales</taxon>
        <taxon>Cytophagaceae</taxon>
        <taxon>Rudanella</taxon>
    </lineage>
</organism>
<dbReference type="Gene3D" id="1.10.530.10">
    <property type="match status" value="1"/>
</dbReference>
<gene>
    <name evidence="2" type="ORF">F5984_13170</name>
</gene>
<dbReference type="Proteomes" id="UP000488299">
    <property type="component" value="Unassembled WGS sequence"/>
</dbReference>